<sequence>MKIKNCVRFLLTLLLLTTASTPVLAQTPDPCASVEPLRPGDAATDAVSDVPAAHIDITAVETSLSGEVLTVVFHLSDLPDTLRFNRTEHGKGSKEYEWEVAIDVDNDRSTGPGGFDTLLTAYHIAFMS</sequence>
<reference evidence="2" key="1">
    <citation type="submission" date="2019-09" db="EMBL/GenBank/DDBJ databases">
        <title>Characterisation of the sponge microbiome using genome-centric metagenomics.</title>
        <authorList>
            <person name="Engelberts J.P."/>
            <person name="Robbins S.J."/>
            <person name="De Goeij J.M."/>
            <person name="Aranda M."/>
            <person name="Bell S.C."/>
            <person name="Webster N.S."/>
        </authorList>
    </citation>
    <scope>NUCLEOTIDE SEQUENCE</scope>
    <source>
        <strain evidence="2">SB0664_bin_27</strain>
    </source>
</reference>
<dbReference type="AlphaFoldDB" id="A0A6B0YZ97"/>
<name>A0A6B0YZ97_9CHLR</name>
<gene>
    <name evidence="2" type="ORF">F4Y42_18980</name>
</gene>
<evidence type="ECO:0000256" key="1">
    <source>
        <dbReference type="SAM" id="SignalP"/>
    </source>
</evidence>
<dbReference type="EMBL" id="VXRG01000158">
    <property type="protein sequence ID" value="MXY95525.1"/>
    <property type="molecule type" value="Genomic_DNA"/>
</dbReference>
<feature type="signal peptide" evidence="1">
    <location>
        <begin position="1"/>
        <end position="25"/>
    </location>
</feature>
<proteinExistence type="predicted"/>
<organism evidence="2">
    <name type="scientific">Caldilineaceae bacterium SB0664_bin_27</name>
    <dbReference type="NCBI Taxonomy" id="2605260"/>
    <lineage>
        <taxon>Bacteria</taxon>
        <taxon>Bacillati</taxon>
        <taxon>Chloroflexota</taxon>
        <taxon>Caldilineae</taxon>
        <taxon>Caldilineales</taxon>
        <taxon>Caldilineaceae</taxon>
    </lineage>
</organism>
<feature type="chain" id="PRO_5025590956" evidence="1">
    <location>
        <begin position="26"/>
        <end position="128"/>
    </location>
</feature>
<accession>A0A6B0YZ97</accession>
<feature type="non-terminal residue" evidence="2">
    <location>
        <position position="128"/>
    </location>
</feature>
<comment type="caution">
    <text evidence="2">The sequence shown here is derived from an EMBL/GenBank/DDBJ whole genome shotgun (WGS) entry which is preliminary data.</text>
</comment>
<protein>
    <submittedName>
        <fullName evidence="2">Uncharacterized protein</fullName>
    </submittedName>
</protein>
<evidence type="ECO:0000313" key="2">
    <source>
        <dbReference type="EMBL" id="MXY95525.1"/>
    </source>
</evidence>
<keyword evidence="1" id="KW-0732">Signal</keyword>